<dbReference type="InterPro" id="IPR008719">
    <property type="entry name" value="N2O_reductase_NosL"/>
</dbReference>
<protein>
    <recommendedName>
        <fullName evidence="3">NosL family protein</fullName>
    </recommendedName>
</protein>
<dbReference type="Proteomes" id="UP001501425">
    <property type="component" value="Unassembled WGS sequence"/>
</dbReference>
<evidence type="ECO:0008006" key="3">
    <source>
        <dbReference type="Google" id="ProtNLM"/>
    </source>
</evidence>
<dbReference type="EMBL" id="BAAADQ010000002">
    <property type="protein sequence ID" value="GAA0534417.1"/>
    <property type="molecule type" value="Genomic_DNA"/>
</dbReference>
<evidence type="ECO:0000313" key="1">
    <source>
        <dbReference type="EMBL" id="GAA0534417.1"/>
    </source>
</evidence>
<dbReference type="SUPFAM" id="SSF160387">
    <property type="entry name" value="NosL/MerB-like"/>
    <property type="match status" value="1"/>
</dbReference>
<dbReference type="Pfam" id="PF05573">
    <property type="entry name" value="NosL"/>
    <property type="match status" value="1"/>
</dbReference>
<gene>
    <name evidence="1" type="ORF">GCM10008994_06610</name>
</gene>
<dbReference type="PANTHER" id="PTHR41247:SF1">
    <property type="entry name" value="HTH-TYPE TRANSCRIPTIONAL REPRESSOR YCNK"/>
    <property type="match status" value="1"/>
</dbReference>
<dbReference type="Gene3D" id="3.30.70.2050">
    <property type="match status" value="1"/>
</dbReference>
<reference evidence="1" key="2">
    <citation type="submission" date="2023-12" db="EMBL/GenBank/DDBJ databases">
        <authorList>
            <person name="Sun Q."/>
            <person name="Inoue M."/>
        </authorList>
    </citation>
    <scope>NUCLEOTIDE SEQUENCE</scope>
    <source>
        <strain evidence="1">JCM 14265</strain>
    </source>
</reference>
<dbReference type="AlphaFoldDB" id="A0AAV3SPI0"/>
<organism evidence="1 2">
    <name type="scientific">Halorubrum ejinorense</name>
    <dbReference type="NCBI Taxonomy" id="425309"/>
    <lineage>
        <taxon>Archaea</taxon>
        <taxon>Methanobacteriati</taxon>
        <taxon>Methanobacteriota</taxon>
        <taxon>Stenosarchaea group</taxon>
        <taxon>Halobacteria</taxon>
        <taxon>Halobacteriales</taxon>
        <taxon>Haloferacaceae</taxon>
        <taxon>Halorubrum</taxon>
    </lineage>
</organism>
<dbReference type="PANTHER" id="PTHR41247">
    <property type="entry name" value="HTH-TYPE TRANSCRIPTIONAL REPRESSOR YCNK"/>
    <property type="match status" value="1"/>
</dbReference>
<sequence length="215" mass="22991">MVELSRMGLEFGQRSVSRRHTVHAIGTGVAIGLAGCLGGSPDSAPEPVDLSGQKTDYQGGMVIGDHGGPNGQVFYADARPEPRQGPAEDGEDTAHLAWFHTLAHGLFPYHFDMVADGAEATAIYVTDYSRVDWKIPDGTERKKMPAPTAPETFADATGLTYAVETDVMGGMGPELLPFSDDGEAETFADDHGGRTLEYDDIDRSLVEGIQMTGME</sequence>
<accession>A0AAV3SPI0</accession>
<comment type="caution">
    <text evidence="1">The sequence shown here is derived from an EMBL/GenBank/DDBJ whole genome shotgun (WGS) entry which is preliminary data.</text>
</comment>
<proteinExistence type="predicted"/>
<evidence type="ECO:0000313" key="2">
    <source>
        <dbReference type="Proteomes" id="UP001501425"/>
    </source>
</evidence>
<reference evidence="1" key="1">
    <citation type="journal article" date="2014" name="Int. J. Syst. Evol. Microbiol.">
        <title>Complete genome sequence of Corynebacterium casei LMG S-19264T (=DSM 44701T), isolated from a smear-ripened cheese.</title>
        <authorList>
            <consortium name="US DOE Joint Genome Institute (JGI-PGF)"/>
            <person name="Walter F."/>
            <person name="Albersmeier A."/>
            <person name="Kalinowski J."/>
            <person name="Ruckert C."/>
        </authorList>
    </citation>
    <scope>NUCLEOTIDE SEQUENCE</scope>
    <source>
        <strain evidence="1">JCM 14265</strain>
    </source>
</reference>
<name>A0AAV3SPI0_9EURY</name>